<accession>A0ABY5VMX6</accession>
<reference evidence="2" key="1">
    <citation type="submission" date="2021-04" db="EMBL/GenBank/DDBJ databases">
        <authorList>
            <person name="Hartkoorn R.C."/>
            <person name="Beaudoing E."/>
            <person name="Hot D."/>
        </authorList>
    </citation>
    <scope>NUCLEOTIDE SEQUENCE</scope>
    <source>
        <strain evidence="2">NRRL B-16292</strain>
    </source>
</reference>
<feature type="transmembrane region" description="Helical" evidence="1">
    <location>
        <begin position="133"/>
        <end position="153"/>
    </location>
</feature>
<proteinExistence type="predicted"/>
<keyword evidence="1" id="KW-0812">Transmembrane</keyword>
<feature type="transmembrane region" description="Helical" evidence="1">
    <location>
        <begin position="6"/>
        <end position="27"/>
    </location>
</feature>
<feature type="transmembrane region" description="Helical" evidence="1">
    <location>
        <begin position="78"/>
        <end position="99"/>
    </location>
</feature>
<keyword evidence="1" id="KW-0472">Membrane</keyword>
<dbReference type="Proteomes" id="UP001059617">
    <property type="component" value="Chromosome"/>
</dbReference>
<organism evidence="2 3">
    <name type="scientific">Dactylosporangium fulvum</name>
    <dbReference type="NCBI Taxonomy" id="53359"/>
    <lineage>
        <taxon>Bacteria</taxon>
        <taxon>Bacillati</taxon>
        <taxon>Actinomycetota</taxon>
        <taxon>Actinomycetes</taxon>
        <taxon>Micromonosporales</taxon>
        <taxon>Micromonosporaceae</taxon>
        <taxon>Dactylosporangium</taxon>
    </lineage>
</organism>
<gene>
    <name evidence="2" type="ORF">Dfulv_26850</name>
</gene>
<dbReference type="EMBL" id="CP073720">
    <property type="protein sequence ID" value="UWP78790.1"/>
    <property type="molecule type" value="Genomic_DNA"/>
</dbReference>
<evidence type="ECO:0000256" key="1">
    <source>
        <dbReference type="SAM" id="Phobius"/>
    </source>
</evidence>
<dbReference type="InterPro" id="IPR018729">
    <property type="entry name" value="DUF2269_transmembrane"/>
</dbReference>
<sequence>MQRFVVMLHVLAAVLLIGPLVLTGFWGRGAIRRGDADGARQAFRVARWTTAGSLLVAVLGALAVAWSERYGFGTPWVVISSTLYVVLLGVSAGYTVPALRRAGLLLQRRSAVAALDEPDDTERDRLSGLESRLAGAGGLSLAVAAAIVVLMVFRPFGA</sequence>
<feature type="transmembrane region" description="Helical" evidence="1">
    <location>
        <begin position="48"/>
        <end position="66"/>
    </location>
</feature>
<name>A0ABY5VMX6_9ACTN</name>
<evidence type="ECO:0000313" key="3">
    <source>
        <dbReference type="Proteomes" id="UP001059617"/>
    </source>
</evidence>
<reference evidence="2" key="2">
    <citation type="submission" date="2022-09" db="EMBL/GenBank/DDBJ databases">
        <title>Biosynthetic gene clusters of Dactylosporangioum fulvum.</title>
        <authorList>
            <person name="Caradec T."/>
        </authorList>
    </citation>
    <scope>NUCLEOTIDE SEQUENCE</scope>
    <source>
        <strain evidence="2">NRRL B-16292</strain>
    </source>
</reference>
<dbReference type="RefSeq" id="WP_259856179.1">
    <property type="nucleotide sequence ID" value="NZ_BAAAST010000081.1"/>
</dbReference>
<protein>
    <submittedName>
        <fullName evidence="2">DUF2269 domain-containing protein</fullName>
    </submittedName>
</protein>
<keyword evidence="1" id="KW-1133">Transmembrane helix</keyword>
<evidence type="ECO:0000313" key="2">
    <source>
        <dbReference type="EMBL" id="UWP78790.1"/>
    </source>
</evidence>
<keyword evidence="3" id="KW-1185">Reference proteome</keyword>
<dbReference type="Pfam" id="PF10027">
    <property type="entry name" value="DUF2269"/>
    <property type="match status" value="1"/>
</dbReference>